<keyword evidence="2" id="KW-1185">Reference proteome</keyword>
<proteinExistence type="predicted"/>
<feature type="non-terminal residue" evidence="1">
    <location>
        <position position="1"/>
    </location>
</feature>
<comment type="caution">
    <text evidence="1">The sequence shown here is derived from an EMBL/GenBank/DDBJ whole genome shotgun (WGS) entry which is preliminary data.</text>
</comment>
<organism evidence="1 2">
    <name type="scientific">Lasiosphaeria hispida</name>
    <dbReference type="NCBI Taxonomy" id="260671"/>
    <lineage>
        <taxon>Eukaryota</taxon>
        <taxon>Fungi</taxon>
        <taxon>Dikarya</taxon>
        <taxon>Ascomycota</taxon>
        <taxon>Pezizomycotina</taxon>
        <taxon>Sordariomycetes</taxon>
        <taxon>Sordariomycetidae</taxon>
        <taxon>Sordariales</taxon>
        <taxon>Lasiosphaeriaceae</taxon>
        <taxon>Lasiosphaeria</taxon>
    </lineage>
</organism>
<evidence type="ECO:0000313" key="1">
    <source>
        <dbReference type="EMBL" id="KAK3348575.1"/>
    </source>
</evidence>
<protein>
    <submittedName>
        <fullName evidence="1">Uncharacterized protein</fullName>
    </submittedName>
</protein>
<reference evidence="1" key="2">
    <citation type="submission" date="2023-06" db="EMBL/GenBank/DDBJ databases">
        <authorList>
            <consortium name="Lawrence Berkeley National Laboratory"/>
            <person name="Haridas S."/>
            <person name="Hensen N."/>
            <person name="Bonometti L."/>
            <person name="Westerberg I."/>
            <person name="Brannstrom I.O."/>
            <person name="Guillou S."/>
            <person name="Cros-Aarteil S."/>
            <person name="Calhoun S."/>
            <person name="Kuo A."/>
            <person name="Mondo S."/>
            <person name="Pangilinan J."/>
            <person name="Riley R."/>
            <person name="Labutti K."/>
            <person name="Andreopoulos B."/>
            <person name="Lipzen A."/>
            <person name="Chen C."/>
            <person name="Yanf M."/>
            <person name="Daum C."/>
            <person name="Ng V."/>
            <person name="Clum A."/>
            <person name="Steindorff A."/>
            <person name="Ohm R."/>
            <person name="Martin F."/>
            <person name="Silar P."/>
            <person name="Natvig D."/>
            <person name="Lalanne C."/>
            <person name="Gautier V."/>
            <person name="Ament-Velasquez S.L."/>
            <person name="Kruys A."/>
            <person name="Hutchinson M.I."/>
            <person name="Powell A.J."/>
            <person name="Barry K."/>
            <person name="Miller A.N."/>
            <person name="Grigoriev I.V."/>
            <person name="Debuchy R."/>
            <person name="Gladieux P."/>
            <person name="Thoren M.H."/>
            <person name="Johannesson H."/>
        </authorList>
    </citation>
    <scope>NUCLEOTIDE SEQUENCE</scope>
    <source>
        <strain evidence="1">CBS 955.72</strain>
    </source>
</reference>
<name>A0AAJ0HDK7_9PEZI</name>
<feature type="non-terminal residue" evidence="1">
    <location>
        <position position="174"/>
    </location>
</feature>
<evidence type="ECO:0000313" key="2">
    <source>
        <dbReference type="Proteomes" id="UP001275084"/>
    </source>
</evidence>
<reference evidence="1" key="1">
    <citation type="journal article" date="2023" name="Mol. Phylogenet. Evol.">
        <title>Genome-scale phylogeny and comparative genomics of the fungal order Sordariales.</title>
        <authorList>
            <person name="Hensen N."/>
            <person name="Bonometti L."/>
            <person name="Westerberg I."/>
            <person name="Brannstrom I.O."/>
            <person name="Guillou S."/>
            <person name="Cros-Aarteil S."/>
            <person name="Calhoun S."/>
            <person name="Haridas S."/>
            <person name="Kuo A."/>
            <person name="Mondo S."/>
            <person name="Pangilinan J."/>
            <person name="Riley R."/>
            <person name="LaButti K."/>
            <person name="Andreopoulos B."/>
            <person name="Lipzen A."/>
            <person name="Chen C."/>
            <person name="Yan M."/>
            <person name="Daum C."/>
            <person name="Ng V."/>
            <person name="Clum A."/>
            <person name="Steindorff A."/>
            <person name="Ohm R.A."/>
            <person name="Martin F."/>
            <person name="Silar P."/>
            <person name="Natvig D.O."/>
            <person name="Lalanne C."/>
            <person name="Gautier V."/>
            <person name="Ament-Velasquez S.L."/>
            <person name="Kruys A."/>
            <person name="Hutchinson M.I."/>
            <person name="Powell A.J."/>
            <person name="Barry K."/>
            <person name="Miller A.N."/>
            <person name="Grigoriev I.V."/>
            <person name="Debuchy R."/>
            <person name="Gladieux P."/>
            <person name="Hiltunen Thoren M."/>
            <person name="Johannesson H."/>
        </authorList>
    </citation>
    <scope>NUCLEOTIDE SEQUENCE</scope>
    <source>
        <strain evidence="1">CBS 955.72</strain>
    </source>
</reference>
<dbReference type="Proteomes" id="UP001275084">
    <property type="component" value="Unassembled WGS sequence"/>
</dbReference>
<sequence length="174" mass="19661">CIQKRDELLEENDRLVLRLATFEHVMSTECVSYRGRKERVRPPASWPRATGEDGAAKWDRFVGAAAVGSDTISKLLPPLKVVSLQWGKDFVQHYQLASKGQFYCNKLSAAVKLHNRGNGVRKLNQLLLRRFQMPGRRDIKAGVNPIEPVDLQNLVNWRGEGPFVKQGDPDGVRL</sequence>
<dbReference type="EMBL" id="JAUIQD010000005">
    <property type="protein sequence ID" value="KAK3348575.1"/>
    <property type="molecule type" value="Genomic_DNA"/>
</dbReference>
<accession>A0AAJ0HDK7</accession>
<dbReference type="AlphaFoldDB" id="A0AAJ0HDK7"/>
<gene>
    <name evidence="1" type="ORF">B0T25DRAFT_413216</name>
</gene>